<evidence type="ECO:0000313" key="1">
    <source>
        <dbReference type="EMBL" id="GBM16504.1"/>
    </source>
</evidence>
<dbReference type="EMBL" id="BGPR01000375">
    <property type="protein sequence ID" value="GBM16504.1"/>
    <property type="molecule type" value="Genomic_DNA"/>
</dbReference>
<gene>
    <name evidence="1" type="ORF">AVEN_148891_1</name>
</gene>
<organism evidence="1 2">
    <name type="scientific">Araneus ventricosus</name>
    <name type="common">Orbweaver spider</name>
    <name type="synonym">Epeira ventricosa</name>
    <dbReference type="NCBI Taxonomy" id="182803"/>
    <lineage>
        <taxon>Eukaryota</taxon>
        <taxon>Metazoa</taxon>
        <taxon>Ecdysozoa</taxon>
        <taxon>Arthropoda</taxon>
        <taxon>Chelicerata</taxon>
        <taxon>Arachnida</taxon>
        <taxon>Araneae</taxon>
        <taxon>Araneomorphae</taxon>
        <taxon>Entelegynae</taxon>
        <taxon>Araneoidea</taxon>
        <taxon>Araneidae</taxon>
        <taxon>Araneus</taxon>
    </lineage>
</organism>
<keyword evidence="2" id="KW-1185">Reference proteome</keyword>
<protein>
    <submittedName>
        <fullName evidence="1">Uncharacterized protein</fullName>
    </submittedName>
</protein>
<proteinExistence type="predicted"/>
<comment type="caution">
    <text evidence="1">The sequence shown here is derived from an EMBL/GenBank/DDBJ whole genome shotgun (WGS) entry which is preliminary data.</text>
</comment>
<name>A0A4Y2DKW1_ARAVE</name>
<dbReference type="Proteomes" id="UP000499080">
    <property type="component" value="Unassembled WGS sequence"/>
</dbReference>
<accession>A0A4Y2DKW1</accession>
<reference evidence="1 2" key="1">
    <citation type="journal article" date="2019" name="Sci. Rep.">
        <title>Orb-weaving spider Araneus ventricosus genome elucidates the spidroin gene catalogue.</title>
        <authorList>
            <person name="Kono N."/>
            <person name="Nakamura H."/>
            <person name="Ohtoshi R."/>
            <person name="Moran D.A.P."/>
            <person name="Shinohara A."/>
            <person name="Yoshida Y."/>
            <person name="Fujiwara M."/>
            <person name="Mori M."/>
            <person name="Tomita M."/>
            <person name="Arakawa K."/>
        </authorList>
    </citation>
    <scope>NUCLEOTIDE SEQUENCE [LARGE SCALE GENOMIC DNA]</scope>
</reference>
<sequence length="86" mass="9830">MGKYVPLETIMRLIDTKRDRKRDDGERREGEEEGVRDSVKLSHFFRGSMELLNWSLDGISRVLVGGRIKRGPPSITTSLERCAHGM</sequence>
<dbReference type="AlphaFoldDB" id="A0A4Y2DKW1"/>
<evidence type="ECO:0000313" key="2">
    <source>
        <dbReference type="Proteomes" id="UP000499080"/>
    </source>
</evidence>